<name>A0A9Q0VYT3_9ROSI</name>
<dbReference type="EMBL" id="JAPFFM010000007">
    <property type="protein sequence ID" value="KAJ6757474.1"/>
    <property type="molecule type" value="Genomic_DNA"/>
</dbReference>
<evidence type="ECO:0000313" key="4">
    <source>
        <dbReference type="Proteomes" id="UP001151752"/>
    </source>
</evidence>
<reference evidence="3" key="2">
    <citation type="journal article" date="2023" name="Int. J. Mol. Sci.">
        <title>De Novo Assembly and Annotation of 11 Diverse Shrub Willow (Salix) Genomes Reveals Novel Gene Organization in Sex-Linked Regions.</title>
        <authorList>
            <person name="Hyden B."/>
            <person name="Feng K."/>
            <person name="Yates T.B."/>
            <person name="Jawdy S."/>
            <person name="Cereghino C."/>
            <person name="Smart L.B."/>
            <person name="Muchero W."/>
        </authorList>
    </citation>
    <scope>NUCLEOTIDE SEQUENCE</scope>
    <source>
        <tissue evidence="3">Shoot tip</tissue>
    </source>
</reference>
<feature type="signal peptide" evidence="1">
    <location>
        <begin position="1"/>
        <end position="22"/>
    </location>
</feature>
<reference evidence="3" key="1">
    <citation type="submission" date="2022-11" db="EMBL/GenBank/DDBJ databases">
        <authorList>
            <person name="Hyden B.L."/>
            <person name="Feng K."/>
            <person name="Yates T."/>
            <person name="Jawdy S."/>
            <person name="Smart L.B."/>
            <person name="Muchero W."/>
        </authorList>
    </citation>
    <scope>NUCLEOTIDE SEQUENCE</scope>
    <source>
        <tissue evidence="3">Shoot tip</tissue>
    </source>
</reference>
<organism evidence="3 4">
    <name type="scientific">Salix koriyanagi</name>
    <dbReference type="NCBI Taxonomy" id="2511006"/>
    <lineage>
        <taxon>Eukaryota</taxon>
        <taxon>Viridiplantae</taxon>
        <taxon>Streptophyta</taxon>
        <taxon>Embryophyta</taxon>
        <taxon>Tracheophyta</taxon>
        <taxon>Spermatophyta</taxon>
        <taxon>Magnoliopsida</taxon>
        <taxon>eudicotyledons</taxon>
        <taxon>Gunneridae</taxon>
        <taxon>Pentapetalae</taxon>
        <taxon>rosids</taxon>
        <taxon>fabids</taxon>
        <taxon>Malpighiales</taxon>
        <taxon>Salicaceae</taxon>
        <taxon>Saliceae</taxon>
        <taxon>Salix</taxon>
    </lineage>
</organism>
<sequence length="127" mass="13734">MASTQFIAFSVVTIILPTLTMAAEHIVGDDKGWTANFYNTTWASGKVFRVGDTLVFKYQPPHNLYTSTGKKWYVYGFGKHCSELGQKLVINVEAEAPAPTPIPNAANGFAASGYQIIVASVAGMIMI</sequence>
<evidence type="ECO:0000256" key="1">
    <source>
        <dbReference type="SAM" id="SignalP"/>
    </source>
</evidence>
<dbReference type="InterPro" id="IPR039391">
    <property type="entry name" value="Phytocyanin-like"/>
</dbReference>
<keyword evidence="1" id="KW-0732">Signal</keyword>
<dbReference type="InterPro" id="IPR003245">
    <property type="entry name" value="Phytocyanin_dom"/>
</dbReference>
<comment type="caution">
    <text evidence="3">The sequence shown here is derived from an EMBL/GenBank/DDBJ whole genome shotgun (WGS) entry which is preliminary data.</text>
</comment>
<dbReference type="PANTHER" id="PTHR33021:SF408">
    <property type="entry name" value="PHYTOCYANIN DOMAIN-CONTAINING PROTEIN"/>
    <property type="match status" value="1"/>
</dbReference>
<dbReference type="Proteomes" id="UP001151752">
    <property type="component" value="Chromosome 13"/>
</dbReference>
<dbReference type="PANTHER" id="PTHR33021">
    <property type="entry name" value="BLUE COPPER PROTEIN"/>
    <property type="match status" value="1"/>
</dbReference>
<dbReference type="GO" id="GO:0005886">
    <property type="term" value="C:plasma membrane"/>
    <property type="evidence" value="ECO:0007669"/>
    <property type="project" value="TreeGrafter"/>
</dbReference>
<dbReference type="SUPFAM" id="SSF49503">
    <property type="entry name" value="Cupredoxins"/>
    <property type="match status" value="1"/>
</dbReference>
<dbReference type="GO" id="GO:0009055">
    <property type="term" value="F:electron transfer activity"/>
    <property type="evidence" value="ECO:0007669"/>
    <property type="project" value="InterPro"/>
</dbReference>
<feature type="chain" id="PRO_5040483107" evidence="1">
    <location>
        <begin position="23"/>
        <end position="127"/>
    </location>
</feature>
<accession>A0A9Q0VYT3</accession>
<evidence type="ECO:0000313" key="3">
    <source>
        <dbReference type="EMBL" id="KAJ6757474.1"/>
    </source>
</evidence>
<keyword evidence="4" id="KW-1185">Reference proteome</keyword>
<proteinExistence type="predicted"/>
<feature type="domain" description="Phytocyanin" evidence="2">
    <location>
        <begin position="23"/>
        <end position="127"/>
    </location>
</feature>
<protein>
    <submittedName>
        <fullName evidence="3">BLUE COPPER PROTEIN</fullName>
    </submittedName>
</protein>
<dbReference type="PROSITE" id="PS51485">
    <property type="entry name" value="PHYTOCYANIN"/>
    <property type="match status" value="1"/>
</dbReference>
<evidence type="ECO:0000259" key="2">
    <source>
        <dbReference type="PROSITE" id="PS51485"/>
    </source>
</evidence>
<gene>
    <name evidence="3" type="ORF">OIU74_026684</name>
</gene>
<dbReference type="AlphaFoldDB" id="A0A9Q0VYT3"/>
<dbReference type="InterPro" id="IPR008972">
    <property type="entry name" value="Cupredoxin"/>
</dbReference>
<dbReference type="Pfam" id="PF02298">
    <property type="entry name" value="Cu_bind_like"/>
    <property type="match status" value="1"/>
</dbReference>
<dbReference type="Gene3D" id="2.60.40.420">
    <property type="entry name" value="Cupredoxins - blue copper proteins"/>
    <property type="match status" value="1"/>
</dbReference>